<evidence type="ECO:0000256" key="2">
    <source>
        <dbReference type="ARBA" id="ARBA00023015"/>
    </source>
</evidence>
<evidence type="ECO:0000256" key="1">
    <source>
        <dbReference type="ARBA" id="ARBA00004123"/>
    </source>
</evidence>
<dbReference type="GO" id="GO:0005516">
    <property type="term" value="F:calmodulin binding"/>
    <property type="evidence" value="ECO:0007669"/>
    <property type="project" value="UniProtKB-ARBA"/>
</dbReference>
<evidence type="ECO:0000256" key="3">
    <source>
        <dbReference type="ARBA" id="ARBA00023125"/>
    </source>
</evidence>
<keyword evidence="4" id="KW-0804">Transcription</keyword>
<dbReference type="PANTHER" id="PTHR31282">
    <property type="entry name" value="WRKY TRANSCRIPTION FACTOR 21-RELATED"/>
    <property type="match status" value="1"/>
</dbReference>
<dbReference type="InterPro" id="IPR003657">
    <property type="entry name" value="WRKY_dom"/>
</dbReference>
<keyword evidence="9" id="KW-1185">Reference proteome</keyword>
<keyword evidence="5" id="KW-0539">Nucleus</keyword>
<comment type="subcellular location">
    <subcellularLocation>
        <location evidence="1">Nucleus</location>
    </subcellularLocation>
</comment>
<evidence type="ECO:0000313" key="9">
    <source>
        <dbReference type="Proteomes" id="UP001054252"/>
    </source>
</evidence>
<dbReference type="Pfam" id="PF10533">
    <property type="entry name" value="Plant_zn_clust"/>
    <property type="match status" value="1"/>
</dbReference>
<dbReference type="GO" id="GO:0043565">
    <property type="term" value="F:sequence-specific DNA binding"/>
    <property type="evidence" value="ECO:0007669"/>
    <property type="project" value="InterPro"/>
</dbReference>
<organism evidence="8 9">
    <name type="scientific">Rubroshorea leprosula</name>
    <dbReference type="NCBI Taxonomy" id="152421"/>
    <lineage>
        <taxon>Eukaryota</taxon>
        <taxon>Viridiplantae</taxon>
        <taxon>Streptophyta</taxon>
        <taxon>Embryophyta</taxon>
        <taxon>Tracheophyta</taxon>
        <taxon>Spermatophyta</taxon>
        <taxon>Magnoliopsida</taxon>
        <taxon>eudicotyledons</taxon>
        <taxon>Gunneridae</taxon>
        <taxon>Pentapetalae</taxon>
        <taxon>rosids</taxon>
        <taxon>malvids</taxon>
        <taxon>Malvales</taxon>
        <taxon>Dipterocarpaceae</taxon>
        <taxon>Rubroshorea</taxon>
    </lineage>
</organism>
<proteinExistence type="predicted"/>
<evidence type="ECO:0000313" key="8">
    <source>
        <dbReference type="EMBL" id="GKV04571.1"/>
    </source>
</evidence>
<comment type="caution">
    <text evidence="8">The sequence shown here is derived from an EMBL/GenBank/DDBJ whole genome shotgun (WGS) entry which is preliminary data.</text>
</comment>
<dbReference type="InterPro" id="IPR036576">
    <property type="entry name" value="WRKY_dom_sf"/>
</dbReference>
<evidence type="ECO:0000256" key="5">
    <source>
        <dbReference type="ARBA" id="ARBA00023242"/>
    </source>
</evidence>
<gene>
    <name evidence="8" type="ORF">SLEP1_g16720</name>
</gene>
<evidence type="ECO:0000256" key="6">
    <source>
        <dbReference type="SAM" id="MobiDB-lite"/>
    </source>
</evidence>
<dbReference type="Proteomes" id="UP001054252">
    <property type="component" value="Unassembled WGS sequence"/>
</dbReference>
<feature type="region of interest" description="Disordered" evidence="6">
    <location>
        <begin position="86"/>
        <end position="127"/>
    </location>
</feature>
<dbReference type="GO" id="GO:0003700">
    <property type="term" value="F:DNA-binding transcription factor activity"/>
    <property type="evidence" value="ECO:0007669"/>
    <property type="project" value="InterPro"/>
</dbReference>
<feature type="domain" description="WRKY" evidence="7">
    <location>
        <begin position="268"/>
        <end position="334"/>
    </location>
</feature>
<dbReference type="PROSITE" id="PS50811">
    <property type="entry name" value="WRKY"/>
    <property type="match status" value="1"/>
</dbReference>
<dbReference type="AlphaFoldDB" id="A0AAV5IXQ3"/>
<dbReference type="SUPFAM" id="SSF118290">
    <property type="entry name" value="WRKY DNA-binding domain"/>
    <property type="match status" value="1"/>
</dbReference>
<feature type="region of interest" description="Disordered" evidence="6">
    <location>
        <begin position="145"/>
        <end position="167"/>
    </location>
</feature>
<dbReference type="InterPro" id="IPR018872">
    <property type="entry name" value="Zn-cluster-dom"/>
</dbReference>
<keyword evidence="3" id="KW-0238">DNA-binding</keyword>
<dbReference type="GO" id="GO:0005634">
    <property type="term" value="C:nucleus"/>
    <property type="evidence" value="ECO:0007669"/>
    <property type="project" value="UniProtKB-SubCell"/>
</dbReference>
<keyword evidence="2" id="KW-0805">Transcription regulation</keyword>
<accession>A0AAV5IXQ3</accession>
<feature type="compositionally biased region" description="Basic and acidic residues" evidence="6">
    <location>
        <begin position="103"/>
        <end position="113"/>
    </location>
</feature>
<evidence type="ECO:0000259" key="7">
    <source>
        <dbReference type="PROSITE" id="PS50811"/>
    </source>
</evidence>
<dbReference type="Gene3D" id="2.20.25.80">
    <property type="entry name" value="WRKY domain"/>
    <property type="match status" value="1"/>
</dbReference>
<name>A0AAV5IXQ3_9ROSI</name>
<dbReference type="EMBL" id="BPVZ01000022">
    <property type="protein sequence ID" value="GKV04571.1"/>
    <property type="molecule type" value="Genomic_DNA"/>
</dbReference>
<dbReference type="SMART" id="SM00774">
    <property type="entry name" value="WRKY"/>
    <property type="match status" value="1"/>
</dbReference>
<sequence>MAVELMGYSGDSFAANKMEESAMREAATAGIQGVQELLRLISKSQPRDRNLDASFRQQEPAVEINAVADVAVTHFKKLISLLGRPRTGHARFRRAPVTAPPEQPRREQPEQKSQEPGPSVQVPNPQPKDQVSAFRVYCPTPVHRLPPLPYNHNPSKTNKSGPVDRTETPTTINFATSPPISAANSFMSSLTGDTDSMHPSFSSGFQFTSPSHVPSSGKPPLSSSLKRKCNSMDDTALKCGSSSGRCHCSKKRKLRVKRVIRVPAISNKMADIPPDDFSWRKYGQKPIKGSPHPRGYYKCSSVRGCPARKHVERALDDPMMLIVTYEGDHNHTQNISETPAAMVLESS</sequence>
<dbReference type="FunFam" id="2.20.25.80:FF:000004">
    <property type="entry name" value="WRKY transcription factor 65"/>
    <property type="match status" value="1"/>
</dbReference>
<reference evidence="8 9" key="1">
    <citation type="journal article" date="2021" name="Commun. Biol.">
        <title>The genome of Shorea leprosula (Dipterocarpaceae) highlights the ecological relevance of drought in aseasonal tropical rainforests.</title>
        <authorList>
            <person name="Ng K.K.S."/>
            <person name="Kobayashi M.J."/>
            <person name="Fawcett J.A."/>
            <person name="Hatakeyama M."/>
            <person name="Paape T."/>
            <person name="Ng C.H."/>
            <person name="Ang C.C."/>
            <person name="Tnah L.H."/>
            <person name="Lee C.T."/>
            <person name="Nishiyama T."/>
            <person name="Sese J."/>
            <person name="O'Brien M.J."/>
            <person name="Copetti D."/>
            <person name="Mohd Noor M.I."/>
            <person name="Ong R.C."/>
            <person name="Putra M."/>
            <person name="Sireger I.Z."/>
            <person name="Indrioko S."/>
            <person name="Kosugi Y."/>
            <person name="Izuno A."/>
            <person name="Isagi Y."/>
            <person name="Lee S.L."/>
            <person name="Shimizu K.K."/>
        </authorList>
    </citation>
    <scope>NUCLEOTIDE SEQUENCE [LARGE SCALE GENOMIC DNA]</scope>
    <source>
        <strain evidence="8">214</strain>
    </source>
</reference>
<evidence type="ECO:0000256" key="4">
    <source>
        <dbReference type="ARBA" id="ARBA00023163"/>
    </source>
</evidence>
<dbReference type="InterPro" id="IPR044810">
    <property type="entry name" value="WRKY_plant"/>
</dbReference>
<dbReference type="Pfam" id="PF03106">
    <property type="entry name" value="WRKY"/>
    <property type="match status" value="1"/>
</dbReference>
<protein>
    <recommendedName>
        <fullName evidence="7">WRKY domain-containing protein</fullName>
    </recommendedName>
</protein>